<evidence type="ECO:0000313" key="3">
    <source>
        <dbReference type="Proteomes" id="UP000029462"/>
    </source>
</evidence>
<organism evidence="2 3">
    <name type="scientific">Pseudescherichia vulneris NBRC 102420</name>
    <dbReference type="NCBI Taxonomy" id="1115515"/>
    <lineage>
        <taxon>Bacteria</taxon>
        <taxon>Pseudomonadati</taxon>
        <taxon>Pseudomonadota</taxon>
        <taxon>Gammaproteobacteria</taxon>
        <taxon>Enterobacterales</taxon>
        <taxon>Enterobacteriaceae</taxon>
        <taxon>Pseudescherichia</taxon>
    </lineage>
</organism>
<sequence length="126" mass="13861">MIMASKSLWAIVDYLRENQTVTPRQVQALLGCDCKKAHNLLLHLIRRSVVLRAGEPHHPVFTLVPDGEFNIKRPKPAAPPAPAKPAAKAKPQAKAAKASARPSIADICRQNWQGYKIHKIFGSARA</sequence>
<accession>A0A090VX33</accession>
<feature type="region of interest" description="Disordered" evidence="1">
    <location>
        <begin position="73"/>
        <end position="102"/>
    </location>
</feature>
<gene>
    <name evidence="2" type="ORF">EV102420_23_00060</name>
</gene>
<dbReference type="AlphaFoldDB" id="A0A090VX33"/>
<name>A0A090VX33_PSEVU</name>
<dbReference type="Proteomes" id="UP000029462">
    <property type="component" value="Unassembled WGS sequence"/>
</dbReference>
<feature type="compositionally biased region" description="Low complexity" evidence="1">
    <location>
        <begin position="84"/>
        <end position="102"/>
    </location>
</feature>
<evidence type="ECO:0000313" key="2">
    <source>
        <dbReference type="EMBL" id="GAL59782.1"/>
    </source>
</evidence>
<protein>
    <submittedName>
        <fullName evidence="2">Uncharacterized protein</fullName>
    </submittedName>
</protein>
<reference evidence="2 3" key="1">
    <citation type="submission" date="2014-09" db="EMBL/GenBank/DDBJ databases">
        <title>Whole genome shotgun sequence of Escherichia vulneris NBRC 102420.</title>
        <authorList>
            <person name="Yoshida Y."/>
            <person name="Hosoyama A."/>
            <person name="Tsuchikane K."/>
            <person name="Ohji S."/>
            <person name="Ichikawa N."/>
            <person name="Kimura A."/>
            <person name="Yamazoe A."/>
            <person name="Ezaki T."/>
            <person name="Fujita N."/>
        </authorList>
    </citation>
    <scope>NUCLEOTIDE SEQUENCE [LARGE SCALE GENOMIC DNA]</scope>
    <source>
        <strain evidence="2 3">NBRC 102420</strain>
    </source>
</reference>
<evidence type="ECO:0000256" key="1">
    <source>
        <dbReference type="SAM" id="MobiDB-lite"/>
    </source>
</evidence>
<proteinExistence type="predicted"/>
<dbReference type="STRING" id="1115515.EV102420_23_00060"/>
<dbReference type="EMBL" id="BBMZ01000023">
    <property type="protein sequence ID" value="GAL59782.1"/>
    <property type="molecule type" value="Genomic_DNA"/>
</dbReference>
<keyword evidence="3" id="KW-1185">Reference proteome</keyword>
<comment type="caution">
    <text evidence="2">The sequence shown here is derived from an EMBL/GenBank/DDBJ whole genome shotgun (WGS) entry which is preliminary data.</text>
</comment>